<evidence type="ECO:0000256" key="2">
    <source>
        <dbReference type="ARBA" id="ARBA00022857"/>
    </source>
</evidence>
<evidence type="ECO:0000313" key="5">
    <source>
        <dbReference type="Proteomes" id="UP000193144"/>
    </source>
</evidence>
<dbReference type="GO" id="GO:0005634">
    <property type="term" value="C:nucleus"/>
    <property type="evidence" value="ECO:0007669"/>
    <property type="project" value="TreeGrafter"/>
</dbReference>
<dbReference type="InterPro" id="IPR051164">
    <property type="entry name" value="NmrA-like_oxidored"/>
</dbReference>
<reference evidence="4 5" key="1">
    <citation type="submission" date="2016-07" db="EMBL/GenBank/DDBJ databases">
        <title>Pervasive Adenine N6-methylation of Active Genes in Fungi.</title>
        <authorList>
            <consortium name="DOE Joint Genome Institute"/>
            <person name="Mondo S.J."/>
            <person name="Dannebaum R.O."/>
            <person name="Kuo R.C."/>
            <person name="Labutti K."/>
            <person name="Haridas S."/>
            <person name="Kuo A."/>
            <person name="Salamov A."/>
            <person name="Ahrendt S.R."/>
            <person name="Lipzen A."/>
            <person name="Sullivan W."/>
            <person name="Andreopoulos W.B."/>
            <person name="Clum A."/>
            <person name="Lindquist E."/>
            <person name="Daum C."/>
            <person name="Ramamoorthy G.K."/>
            <person name="Gryganskyi A."/>
            <person name="Culley D."/>
            <person name="Magnuson J.K."/>
            <person name="James T.Y."/>
            <person name="O'Malley M.A."/>
            <person name="Stajich J.E."/>
            <person name="Spatafora J.W."/>
            <person name="Visel A."/>
            <person name="Grigoriev I.V."/>
        </authorList>
    </citation>
    <scope>NUCLEOTIDE SEQUENCE [LARGE SCALE GENOMIC DNA]</scope>
    <source>
        <strain evidence="4 5">CBS 115471</strain>
    </source>
</reference>
<sequence length="318" mass="35848">MREHAGSTREARVYEPWFKMMHGERSGLDRALQDPLDKNIKAIAVTGATRSQGGGLVHITKKTPGSRVRAITSNPESNTAKKLASEGIKVIQASFNNKDSLVKAFDGVQSVFVVTNRWEHLFQGKSQAESGEIEEEQGMNIPQAASSTHTLEHYIWSTTPSAKRMFRGKIITPHMDYKANINARIKSELPLLAAIISYLYFGYYPQNMAFFPFIKPIERVFATGSLAYGKYANVALKKWTFEQMIIEWSEITGKRGVFMETTINAWTTLWRPPGNELSPQFKFVEVCDPWEENDEFISPEELGINRSEVVGFRGNIGS</sequence>
<dbReference type="InterPro" id="IPR008030">
    <property type="entry name" value="NmrA-like"/>
</dbReference>
<dbReference type="PANTHER" id="PTHR42748:SF28">
    <property type="entry name" value="NMRA-LIKE DOMAIN-CONTAINING PROTEIN"/>
    <property type="match status" value="1"/>
</dbReference>
<keyword evidence="2" id="KW-0521">NADP</keyword>
<dbReference type="InterPro" id="IPR036291">
    <property type="entry name" value="NAD(P)-bd_dom_sf"/>
</dbReference>
<dbReference type="Pfam" id="PF05368">
    <property type="entry name" value="NmrA"/>
    <property type="match status" value="1"/>
</dbReference>
<evidence type="ECO:0000313" key="4">
    <source>
        <dbReference type="EMBL" id="ORY10513.1"/>
    </source>
</evidence>
<dbReference type="OrthoDB" id="300709at2759"/>
<organism evidence="4 5">
    <name type="scientific">Clohesyomyces aquaticus</name>
    <dbReference type="NCBI Taxonomy" id="1231657"/>
    <lineage>
        <taxon>Eukaryota</taxon>
        <taxon>Fungi</taxon>
        <taxon>Dikarya</taxon>
        <taxon>Ascomycota</taxon>
        <taxon>Pezizomycotina</taxon>
        <taxon>Dothideomycetes</taxon>
        <taxon>Pleosporomycetidae</taxon>
        <taxon>Pleosporales</taxon>
        <taxon>Lindgomycetaceae</taxon>
        <taxon>Clohesyomyces</taxon>
    </lineage>
</organism>
<evidence type="ECO:0000259" key="3">
    <source>
        <dbReference type="Pfam" id="PF05368"/>
    </source>
</evidence>
<evidence type="ECO:0000256" key="1">
    <source>
        <dbReference type="ARBA" id="ARBA00006328"/>
    </source>
</evidence>
<gene>
    <name evidence="4" type="ORF">BCR34DRAFT_664958</name>
</gene>
<keyword evidence="5" id="KW-1185">Reference proteome</keyword>
<feature type="domain" description="NmrA-like" evidence="3">
    <location>
        <begin position="41"/>
        <end position="213"/>
    </location>
</feature>
<protein>
    <recommendedName>
        <fullName evidence="3">NmrA-like domain-containing protein</fullName>
    </recommendedName>
</protein>
<name>A0A1Y1ZJU4_9PLEO</name>
<dbReference type="STRING" id="1231657.A0A1Y1ZJU4"/>
<proteinExistence type="inferred from homology"/>
<dbReference type="EMBL" id="MCFA01000072">
    <property type="protein sequence ID" value="ORY10513.1"/>
    <property type="molecule type" value="Genomic_DNA"/>
</dbReference>
<dbReference type="PANTHER" id="PTHR42748">
    <property type="entry name" value="NITROGEN METABOLITE REPRESSION PROTEIN NMRA FAMILY MEMBER"/>
    <property type="match status" value="1"/>
</dbReference>
<dbReference type="SUPFAM" id="SSF51735">
    <property type="entry name" value="NAD(P)-binding Rossmann-fold domains"/>
    <property type="match status" value="1"/>
</dbReference>
<comment type="caution">
    <text evidence="4">The sequence shown here is derived from an EMBL/GenBank/DDBJ whole genome shotgun (WGS) entry which is preliminary data.</text>
</comment>
<comment type="similarity">
    <text evidence="1">Belongs to the NmrA-type oxidoreductase family.</text>
</comment>
<accession>A0A1Y1ZJU4</accession>
<dbReference type="Gene3D" id="3.40.50.720">
    <property type="entry name" value="NAD(P)-binding Rossmann-like Domain"/>
    <property type="match status" value="1"/>
</dbReference>
<dbReference type="AlphaFoldDB" id="A0A1Y1ZJU4"/>
<dbReference type="Proteomes" id="UP000193144">
    <property type="component" value="Unassembled WGS sequence"/>
</dbReference>